<feature type="binding site" evidence="4">
    <location>
        <position position="115"/>
    </location>
    <ligand>
        <name>substrate</name>
    </ligand>
</feature>
<dbReference type="EMBL" id="NRSZ01000857">
    <property type="protein sequence ID" value="PNY24665.1"/>
    <property type="molecule type" value="Genomic_DNA"/>
</dbReference>
<keyword evidence="2" id="KW-0560">Oxidoreductase</keyword>
<evidence type="ECO:0000313" key="8">
    <source>
        <dbReference type="Proteomes" id="UP000236621"/>
    </source>
</evidence>
<keyword evidence="8" id="KW-1185">Reference proteome</keyword>
<dbReference type="Gene3D" id="3.20.20.100">
    <property type="entry name" value="NADP-dependent oxidoreductase domain"/>
    <property type="match status" value="1"/>
</dbReference>
<dbReference type="Proteomes" id="UP000236621">
    <property type="component" value="Unassembled WGS sequence"/>
</dbReference>
<proteinExistence type="inferred from homology"/>
<dbReference type="SUPFAM" id="SSF51430">
    <property type="entry name" value="NAD(P)-linked oxidoreductase"/>
    <property type="match status" value="1"/>
</dbReference>
<dbReference type="InterPro" id="IPR020471">
    <property type="entry name" value="AKR"/>
</dbReference>
<dbReference type="InterPro" id="IPR023210">
    <property type="entry name" value="NADP_OxRdtase_dom"/>
</dbReference>
<protein>
    <submittedName>
        <fullName evidence="7">Oxidoreductase</fullName>
    </submittedName>
</protein>
<evidence type="ECO:0000259" key="6">
    <source>
        <dbReference type="Pfam" id="PF00248"/>
    </source>
</evidence>
<dbReference type="PIRSF" id="PIRSF000097">
    <property type="entry name" value="AKR"/>
    <property type="match status" value="1"/>
</dbReference>
<gene>
    <name evidence="7" type="ORF">TCAP_05395</name>
</gene>
<dbReference type="AlphaFoldDB" id="A0A2K3QAT1"/>
<feature type="domain" description="NADP-dependent oxidoreductase" evidence="6">
    <location>
        <begin position="28"/>
        <end position="275"/>
    </location>
</feature>
<dbReference type="PROSITE" id="PS00063">
    <property type="entry name" value="ALDOKETO_REDUCTASE_3"/>
    <property type="match status" value="1"/>
</dbReference>
<evidence type="ECO:0000256" key="4">
    <source>
        <dbReference type="PIRSR" id="PIRSR000097-2"/>
    </source>
</evidence>
<dbReference type="PROSITE" id="PS00062">
    <property type="entry name" value="ALDOKETO_REDUCTASE_2"/>
    <property type="match status" value="1"/>
</dbReference>
<dbReference type="OrthoDB" id="416253at2759"/>
<dbReference type="GO" id="GO:0016491">
    <property type="term" value="F:oxidoreductase activity"/>
    <property type="evidence" value="ECO:0007669"/>
    <property type="project" value="UniProtKB-KW"/>
</dbReference>
<evidence type="ECO:0000256" key="2">
    <source>
        <dbReference type="ARBA" id="ARBA00023002"/>
    </source>
</evidence>
<accession>A0A2K3QAT1</accession>
<dbReference type="PANTHER" id="PTHR43827:SF13">
    <property type="entry name" value="ALDO_KETO REDUCTASE FAMILY PROTEIN"/>
    <property type="match status" value="1"/>
</dbReference>
<name>A0A2K3QAT1_9HYPO</name>
<dbReference type="PANTHER" id="PTHR43827">
    <property type="entry name" value="2,5-DIKETO-D-GLUCONIC ACID REDUCTASE"/>
    <property type="match status" value="1"/>
</dbReference>
<evidence type="ECO:0000256" key="1">
    <source>
        <dbReference type="ARBA" id="ARBA00007905"/>
    </source>
</evidence>
<dbReference type="PRINTS" id="PR00069">
    <property type="entry name" value="ALDKETRDTASE"/>
</dbReference>
<dbReference type="Pfam" id="PF00248">
    <property type="entry name" value="Aldo_ket_red"/>
    <property type="match status" value="1"/>
</dbReference>
<comment type="caution">
    <text evidence="7">The sequence shown here is derived from an EMBL/GenBank/DDBJ whole genome shotgun (WGS) entry which is preliminary data.</text>
</comment>
<feature type="active site" description="Proton donor" evidence="3">
    <location>
        <position position="55"/>
    </location>
</feature>
<dbReference type="FunFam" id="3.20.20.100:FF:000015">
    <property type="entry name" value="Oxidoreductase, aldo/keto reductase family"/>
    <property type="match status" value="1"/>
</dbReference>
<dbReference type="InterPro" id="IPR036812">
    <property type="entry name" value="NAD(P)_OxRdtase_dom_sf"/>
</dbReference>
<comment type="similarity">
    <text evidence="1">Belongs to the aldo/keto reductase family.</text>
</comment>
<sequence>MASKLSLNSTVKLISGYEMPLLGFGVYQTPKAECTDICKEALRIGYRHIDSASDYYNQGPAGASVAASGIPRNEVFFTTKVPMRRYPLSYENTVKLVDMALEETKLGYLDLVLIHSPYGGPENRKGAWRALVESVEAGKVRSIGVSNYGVHHLDELEQYIAQLETERGGKGKGGIISVGQWEVHPWLTRPDIVQWCRARGIVVQAYSPLLRAKRFGDPKVMALAEKYGKTEAQILLRWSLQRGLVPLVKSVKASRIAENAGLYDFELTEADVEDLATTEYISYAWDPTVEPLGA</sequence>
<evidence type="ECO:0000313" key="7">
    <source>
        <dbReference type="EMBL" id="PNY24665.1"/>
    </source>
</evidence>
<organism evidence="7 8">
    <name type="scientific">Tolypocladium capitatum</name>
    <dbReference type="NCBI Taxonomy" id="45235"/>
    <lineage>
        <taxon>Eukaryota</taxon>
        <taxon>Fungi</taxon>
        <taxon>Dikarya</taxon>
        <taxon>Ascomycota</taxon>
        <taxon>Pezizomycotina</taxon>
        <taxon>Sordariomycetes</taxon>
        <taxon>Hypocreomycetidae</taxon>
        <taxon>Hypocreales</taxon>
        <taxon>Ophiocordycipitaceae</taxon>
        <taxon>Tolypocladium</taxon>
    </lineage>
</organism>
<reference evidence="7 8" key="1">
    <citation type="submission" date="2017-08" db="EMBL/GenBank/DDBJ databases">
        <title>Harnessing the power of phylogenomics to disentangle the directionality and signatures of interkingdom host jumping in the parasitic fungal genus Tolypocladium.</title>
        <authorList>
            <person name="Quandt C.A."/>
            <person name="Patterson W."/>
            <person name="Spatafora J.W."/>
        </authorList>
    </citation>
    <scope>NUCLEOTIDE SEQUENCE [LARGE SCALE GENOMIC DNA]</scope>
    <source>
        <strain evidence="7 8">CBS 113982</strain>
    </source>
</reference>
<evidence type="ECO:0000256" key="3">
    <source>
        <dbReference type="PIRSR" id="PIRSR000097-1"/>
    </source>
</evidence>
<dbReference type="PROSITE" id="PS00798">
    <property type="entry name" value="ALDOKETO_REDUCTASE_1"/>
    <property type="match status" value="1"/>
</dbReference>
<dbReference type="InterPro" id="IPR018170">
    <property type="entry name" value="Aldo/ket_reductase_CS"/>
</dbReference>
<feature type="site" description="Lowers pKa of active site Tyr" evidence="5">
    <location>
        <position position="80"/>
    </location>
</feature>
<dbReference type="CDD" id="cd19071">
    <property type="entry name" value="AKR_AKR1-5-like"/>
    <property type="match status" value="1"/>
</dbReference>
<dbReference type="STRING" id="45235.A0A2K3QAT1"/>
<evidence type="ECO:0000256" key="5">
    <source>
        <dbReference type="PIRSR" id="PIRSR000097-3"/>
    </source>
</evidence>